<feature type="domain" description="ABC transporter" evidence="5">
    <location>
        <begin position="12"/>
        <end position="231"/>
    </location>
</feature>
<dbReference type="GO" id="GO:0005524">
    <property type="term" value="F:ATP binding"/>
    <property type="evidence" value="ECO:0007669"/>
    <property type="project" value="UniProtKB-KW"/>
</dbReference>
<keyword evidence="7" id="KW-1185">Reference proteome</keyword>
<evidence type="ECO:0000259" key="5">
    <source>
        <dbReference type="PROSITE" id="PS50893"/>
    </source>
</evidence>
<dbReference type="GO" id="GO:0005886">
    <property type="term" value="C:plasma membrane"/>
    <property type="evidence" value="ECO:0007669"/>
    <property type="project" value="TreeGrafter"/>
</dbReference>
<organism evidence="6 7">
    <name type="scientific">Thauera terpenica 58Eu</name>
    <dbReference type="NCBI Taxonomy" id="1348657"/>
    <lineage>
        <taxon>Bacteria</taxon>
        <taxon>Pseudomonadati</taxon>
        <taxon>Pseudomonadota</taxon>
        <taxon>Betaproteobacteria</taxon>
        <taxon>Rhodocyclales</taxon>
        <taxon>Zoogloeaceae</taxon>
        <taxon>Thauera</taxon>
    </lineage>
</organism>
<evidence type="ECO:0000256" key="1">
    <source>
        <dbReference type="ARBA" id="ARBA00022448"/>
    </source>
</evidence>
<evidence type="ECO:0000256" key="3">
    <source>
        <dbReference type="ARBA" id="ARBA00022741"/>
    </source>
</evidence>
<dbReference type="PANTHER" id="PTHR24220">
    <property type="entry name" value="IMPORT ATP-BINDING PROTEIN"/>
    <property type="match status" value="1"/>
</dbReference>
<evidence type="ECO:0000313" key="7">
    <source>
        <dbReference type="Proteomes" id="UP000015455"/>
    </source>
</evidence>
<dbReference type="InterPro" id="IPR027417">
    <property type="entry name" value="P-loop_NTPase"/>
</dbReference>
<dbReference type="PROSITE" id="PS50893">
    <property type="entry name" value="ABC_TRANSPORTER_2"/>
    <property type="match status" value="1"/>
</dbReference>
<dbReference type="Pfam" id="PF00005">
    <property type="entry name" value="ABC_tran"/>
    <property type="match status" value="1"/>
</dbReference>
<dbReference type="PROSITE" id="PS00211">
    <property type="entry name" value="ABC_TRANSPORTER_1"/>
    <property type="match status" value="1"/>
</dbReference>
<name>S9Z9G2_9RHOO</name>
<dbReference type="STRING" id="1348657.M622_07895"/>
<dbReference type="PATRIC" id="fig|1348657.5.peg.3609"/>
<sequence>MDCHFLLLPPMLTAHALRKTLPGTPPRVLFDTLELQVGAGECVAIVGESGSGKSTLLNCLAGLEPVDGGRIEVGGQRIEGLDEDAMARLRRSAYGFVFQAFHILPHLSLVQNVALPLWLLRTDDKEAEARARTMLTRVGLGTRADDPPHELSGGEMQRVAIARALVHRPRLVLADEPTGNLDPVRASDVLDLLLEQIRDSEAAGVLVTHSRVAARRADRVLELGVQGLVDITERA</sequence>
<evidence type="ECO:0000313" key="6">
    <source>
        <dbReference type="EMBL" id="EPZ13885.1"/>
    </source>
</evidence>
<keyword evidence="1" id="KW-0813">Transport</keyword>
<accession>S9Z9G2</accession>
<comment type="caution">
    <text evidence="6">The sequence shown here is derived from an EMBL/GenBank/DDBJ whole genome shotgun (WGS) entry which is preliminary data.</text>
</comment>
<dbReference type="SMART" id="SM00382">
    <property type="entry name" value="AAA"/>
    <property type="match status" value="1"/>
</dbReference>
<proteinExistence type="predicted"/>
<protein>
    <recommendedName>
        <fullName evidence="5">ABC transporter domain-containing protein</fullName>
    </recommendedName>
</protein>
<evidence type="ECO:0000256" key="2">
    <source>
        <dbReference type="ARBA" id="ARBA00022475"/>
    </source>
</evidence>
<dbReference type="EMBL" id="ATJV01000114">
    <property type="protein sequence ID" value="EPZ13885.1"/>
    <property type="molecule type" value="Genomic_DNA"/>
</dbReference>
<dbReference type="GO" id="GO:0016887">
    <property type="term" value="F:ATP hydrolysis activity"/>
    <property type="evidence" value="ECO:0007669"/>
    <property type="project" value="InterPro"/>
</dbReference>
<dbReference type="InterPro" id="IPR017871">
    <property type="entry name" value="ABC_transporter-like_CS"/>
</dbReference>
<keyword evidence="3" id="KW-0547">Nucleotide-binding</keyword>
<dbReference type="InterPro" id="IPR017911">
    <property type="entry name" value="MacB-like_ATP-bd"/>
</dbReference>
<dbReference type="InterPro" id="IPR003439">
    <property type="entry name" value="ABC_transporter-like_ATP-bd"/>
</dbReference>
<dbReference type="Gene3D" id="3.40.50.300">
    <property type="entry name" value="P-loop containing nucleotide triphosphate hydrolases"/>
    <property type="match status" value="1"/>
</dbReference>
<keyword evidence="2" id="KW-0472">Membrane</keyword>
<dbReference type="AlphaFoldDB" id="S9Z9G2"/>
<dbReference type="eggNOG" id="COG1136">
    <property type="taxonomic scope" value="Bacteria"/>
</dbReference>
<gene>
    <name evidence="6" type="ORF">M622_07895</name>
</gene>
<dbReference type="InterPro" id="IPR003593">
    <property type="entry name" value="AAA+_ATPase"/>
</dbReference>
<dbReference type="CDD" id="cd03255">
    <property type="entry name" value="ABC_MJ0796_LolCDE_FtsE"/>
    <property type="match status" value="1"/>
</dbReference>
<evidence type="ECO:0000256" key="4">
    <source>
        <dbReference type="ARBA" id="ARBA00022840"/>
    </source>
</evidence>
<keyword evidence="4" id="KW-0067">ATP-binding</keyword>
<dbReference type="InterPro" id="IPR015854">
    <property type="entry name" value="ABC_transpr_LolD-like"/>
</dbReference>
<dbReference type="Proteomes" id="UP000015455">
    <property type="component" value="Unassembled WGS sequence"/>
</dbReference>
<reference evidence="6 7" key="1">
    <citation type="submission" date="2013-06" db="EMBL/GenBank/DDBJ databases">
        <title>Draft genome sequence of Thauera terpenica.</title>
        <authorList>
            <person name="Liu B."/>
            <person name="Frostegard A.H."/>
            <person name="Shapleigh J.P."/>
        </authorList>
    </citation>
    <scope>NUCLEOTIDE SEQUENCE [LARGE SCALE GENOMIC DNA]</scope>
    <source>
        <strain evidence="6 7">58Eu</strain>
    </source>
</reference>
<dbReference type="SUPFAM" id="SSF52540">
    <property type="entry name" value="P-loop containing nucleoside triphosphate hydrolases"/>
    <property type="match status" value="1"/>
</dbReference>
<keyword evidence="2" id="KW-1003">Cell membrane</keyword>
<dbReference type="GO" id="GO:0022857">
    <property type="term" value="F:transmembrane transporter activity"/>
    <property type="evidence" value="ECO:0007669"/>
    <property type="project" value="TreeGrafter"/>
</dbReference>